<dbReference type="EMBL" id="SSMQ01000105">
    <property type="protein sequence ID" value="TKC94673.1"/>
    <property type="molecule type" value="Genomic_DNA"/>
</dbReference>
<evidence type="ECO:0000313" key="2">
    <source>
        <dbReference type="Proteomes" id="UP000309215"/>
    </source>
</evidence>
<sequence length="742" mass="75391">MRRDKPASLADSCAAMSRCSRALTALSFAALSFVASSLLPARAEAQGLAVGVSRKAVVEEAEEAEAPGRGTLRGLFGIPVAERLLVSGSVEGRLRGVRRLGAIGTPEAIDALTNAFEQSSILTRDGRTRLEGIRILAAHADREAVRPLLVRELTEGGPEARAASHGGLVRGAAALALAKSRDKKATSALVGAVLQGGPGGEAASAALVVHPPSSIAPLLEGRRRIEPALAALLGDLGDVRAIPRLRLALEDVDLAYRAAAALALARLGDTSAQAAARTWVKTDDVKQKRAGAEVLARLGVEGASEAIAALLAAGPTRLDGVRLALAAPSPALVKPLVAALDALDGDDREQAIAAIGRAGGSEAATALLAQLGKPEHATAAAFALARMPGKGARAALERALGSTSAKKGAPRRLITRAALVRWLVLGDEPNGLADALVAMANEKDPADRAVGAFGQVATGRTSVRAALDAACPEKRPCDVAIVAAVARASLARAAIGKDDAPAELARVFGANAKAMGKGDAPSAIEVAAGVALLADPSGAGLPTAVLARWAEGESPLAPLAARALPSRDDEAIRGRIKRLLAGTDPVIRAHTALGLALDPEPDAISLLANAYRFEEDPTVRRAVVRALSMRREPLRAATLELARDLDPDDQVRALARAALSGRTLVPALAVSAGPVAWVSLVANAPGALPSIQGRAARLVRSDGVAVPIVADPDGVVLVPGLPDGPAALTLAPEAIPGDAGSP</sequence>
<organism evidence="1 2">
    <name type="scientific">Polyangium fumosum</name>
    <dbReference type="NCBI Taxonomy" id="889272"/>
    <lineage>
        <taxon>Bacteria</taxon>
        <taxon>Pseudomonadati</taxon>
        <taxon>Myxococcota</taxon>
        <taxon>Polyangia</taxon>
        <taxon>Polyangiales</taxon>
        <taxon>Polyangiaceae</taxon>
        <taxon>Polyangium</taxon>
    </lineage>
</organism>
<keyword evidence="2" id="KW-1185">Reference proteome</keyword>
<dbReference type="SMART" id="SM00567">
    <property type="entry name" value="EZ_HEAT"/>
    <property type="match status" value="7"/>
</dbReference>
<evidence type="ECO:0000313" key="1">
    <source>
        <dbReference type="EMBL" id="TKC94673.1"/>
    </source>
</evidence>
<dbReference type="AlphaFoldDB" id="A0A4U1IL31"/>
<dbReference type="InterPro" id="IPR011989">
    <property type="entry name" value="ARM-like"/>
</dbReference>
<dbReference type="Proteomes" id="UP000309215">
    <property type="component" value="Unassembled WGS sequence"/>
</dbReference>
<comment type="caution">
    <text evidence="1">The sequence shown here is derived from an EMBL/GenBank/DDBJ whole genome shotgun (WGS) entry which is preliminary data.</text>
</comment>
<name>A0A4U1IL31_9BACT</name>
<dbReference type="OrthoDB" id="5484726at2"/>
<reference evidence="1 2" key="1">
    <citation type="submission" date="2019-04" db="EMBL/GenBank/DDBJ databases">
        <authorList>
            <person name="Li Y."/>
            <person name="Wang J."/>
        </authorList>
    </citation>
    <scope>NUCLEOTIDE SEQUENCE [LARGE SCALE GENOMIC DNA]</scope>
    <source>
        <strain evidence="1 2">DSM 14668</strain>
    </source>
</reference>
<dbReference type="Pfam" id="PF03130">
    <property type="entry name" value="HEAT_PBS"/>
    <property type="match status" value="1"/>
</dbReference>
<dbReference type="InterPro" id="IPR004155">
    <property type="entry name" value="PBS_lyase_HEAT"/>
</dbReference>
<protein>
    <submittedName>
        <fullName evidence="1">HEAT repeat domain-containing protein</fullName>
    </submittedName>
</protein>
<dbReference type="Gene3D" id="1.25.10.10">
    <property type="entry name" value="Leucine-rich Repeat Variant"/>
    <property type="match status" value="3"/>
</dbReference>
<gene>
    <name evidence="1" type="ORF">E8A74_47865</name>
</gene>
<proteinExistence type="predicted"/>
<dbReference type="SUPFAM" id="SSF48371">
    <property type="entry name" value="ARM repeat"/>
    <property type="match status" value="3"/>
</dbReference>
<dbReference type="InterPro" id="IPR016024">
    <property type="entry name" value="ARM-type_fold"/>
</dbReference>
<dbReference type="Pfam" id="PF13646">
    <property type="entry name" value="HEAT_2"/>
    <property type="match status" value="1"/>
</dbReference>
<accession>A0A4U1IL31</accession>